<dbReference type="Proteomes" id="UP000091956">
    <property type="component" value="Unassembled WGS sequence"/>
</dbReference>
<dbReference type="OrthoDB" id="5355007at2759"/>
<protein>
    <submittedName>
        <fullName evidence="2">Uncharacterized protein</fullName>
    </submittedName>
</protein>
<evidence type="ECO:0000256" key="1">
    <source>
        <dbReference type="SAM" id="MobiDB-lite"/>
    </source>
</evidence>
<proteinExistence type="predicted"/>
<sequence length="164" mass="18304">MSQPSPTGVVIPKTPAAADAANSELRSEINAQLIKDGHIERIHNHLKHILSSDASDWPTRIQQHALALLRSPDSECDTFPRLMERVMADIREDTNAARREAGARKRAEERGEVYTGRGEGGDMRDTRDRRGERETGGLEIPGVVMQEGVRITRECLEMVVEVRP</sequence>
<dbReference type="GeneID" id="28835185"/>
<accession>A0A1B8GVU4</accession>
<evidence type="ECO:0000313" key="3">
    <source>
        <dbReference type="Proteomes" id="UP000091956"/>
    </source>
</evidence>
<dbReference type="RefSeq" id="XP_018133687.1">
    <property type="nucleotide sequence ID" value="XM_018271315.2"/>
</dbReference>
<name>A0A1B8GVU4_9PEZI</name>
<organism evidence="2 3">
    <name type="scientific">Pseudogymnoascus verrucosus</name>
    <dbReference type="NCBI Taxonomy" id="342668"/>
    <lineage>
        <taxon>Eukaryota</taxon>
        <taxon>Fungi</taxon>
        <taxon>Dikarya</taxon>
        <taxon>Ascomycota</taxon>
        <taxon>Pezizomycotina</taxon>
        <taxon>Leotiomycetes</taxon>
        <taxon>Thelebolales</taxon>
        <taxon>Thelebolaceae</taxon>
        <taxon>Pseudogymnoascus</taxon>
    </lineage>
</organism>
<reference evidence="2 3" key="1">
    <citation type="submission" date="2016-03" db="EMBL/GenBank/DDBJ databases">
        <title>Comparative genomics of Pseudogymnoascus destructans, the fungus causing white-nose syndrome of bats.</title>
        <authorList>
            <person name="Palmer J.M."/>
            <person name="Drees K.P."/>
            <person name="Foster J.T."/>
            <person name="Lindner D.L."/>
        </authorList>
    </citation>
    <scope>NUCLEOTIDE SEQUENCE [LARGE SCALE GENOMIC DNA]</scope>
    <source>
        <strain evidence="2 3">UAMH 10579</strain>
    </source>
</reference>
<feature type="compositionally biased region" description="Basic and acidic residues" evidence="1">
    <location>
        <begin position="97"/>
        <end position="112"/>
    </location>
</feature>
<reference evidence="3" key="2">
    <citation type="journal article" date="2018" name="Nat. Commun.">
        <title>Extreme sensitivity to ultraviolet light in the fungal pathogen causing white-nose syndrome of bats.</title>
        <authorList>
            <person name="Palmer J.M."/>
            <person name="Drees K.P."/>
            <person name="Foster J.T."/>
            <person name="Lindner D.L."/>
        </authorList>
    </citation>
    <scope>NUCLEOTIDE SEQUENCE [LARGE SCALE GENOMIC DNA]</scope>
    <source>
        <strain evidence="3">UAMH 10579</strain>
    </source>
</reference>
<dbReference type="AlphaFoldDB" id="A0A1B8GVU4"/>
<keyword evidence="3" id="KW-1185">Reference proteome</keyword>
<dbReference type="EMBL" id="KV460210">
    <property type="protein sequence ID" value="OBT99954.1"/>
    <property type="molecule type" value="Genomic_DNA"/>
</dbReference>
<feature type="compositionally biased region" description="Basic and acidic residues" evidence="1">
    <location>
        <begin position="119"/>
        <end position="136"/>
    </location>
</feature>
<feature type="region of interest" description="Disordered" evidence="1">
    <location>
        <begin position="97"/>
        <end position="137"/>
    </location>
</feature>
<dbReference type="STRING" id="342668.A0A1B8GVU4"/>
<gene>
    <name evidence="2" type="ORF">VE01_01799</name>
</gene>
<evidence type="ECO:0000313" key="2">
    <source>
        <dbReference type="EMBL" id="OBT99954.1"/>
    </source>
</evidence>